<keyword evidence="3" id="KW-1185">Reference proteome</keyword>
<comment type="caution">
    <text evidence="2">The sequence shown here is derived from an EMBL/GenBank/DDBJ whole genome shotgun (WGS) entry which is preliminary data.</text>
</comment>
<keyword evidence="1" id="KW-0472">Membrane</keyword>
<protein>
    <submittedName>
        <fullName evidence="2">Uncharacterized protein</fullName>
    </submittedName>
</protein>
<keyword evidence="1" id="KW-0812">Transmembrane</keyword>
<name>A0A433N757_CHLFR</name>
<dbReference type="RefSeq" id="WP_016878483.1">
    <property type="nucleotide sequence ID" value="NZ_AJLN01000079.1"/>
</dbReference>
<dbReference type="OrthoDB" id="438611at2"/>
<dbReference type="AlphaFoldDB" id="A0A433N757"/>
<sequence>MGAVLSLGIVSILAIALVAAASLIGHILGGYRPETQTALAISNANRNPGLALLIATFNFNLEVVKPVIISYVLISGIITTVYNQQMKRRIAQAITSKAN</sequence>
<organism evidence="2 3">
    <name type="scientific">Chlorogloeopsis fritschii PCC 6912</name>
    <dbReference type="NCBI Taxonomy" id="211165"/>
    <lineage>
        <taxon>Bacteria</taxon>
        <taxon>Bacillati</taxon>
        <taxon>Cyanobacteriota</taxon>
        <taxon>Cyanophyceae</taxon>
        <taxon>Nostocales</taxon>
        <taxon>Chlorogloeopsidaceae</taxon>
        <taxon>Chlorogloeopsis</taxon>
    </lineage>
</organism>
<dbReference type="EMBL" id="RSCJ01000017">
    <property type="protein sequence ID" value="RUR77452.1"/>
    <property type="molecule type" value="Genomic_DNA"/>
</dbReference>
<evidence type="ECO:0000313" key="2">
    <source>
        <dbReference type="EMBL" id="RUR77452.1"/>
    </source>
</evidence>
<keyword evidence="1" id="KW-1133">Transmembrane helix</keyword>
<evidence type="ECO:0000313" key="3">
    <source>
        <dbReference type="Proteomes" id="UP000268857"/>
    </source>
</evidence>
<accession>A0A433N757</accession>
<evidence type="ECO:0000256" key="1">
    <source>
        <dbReference type="SAM" id="Phobius"/>
    </source>
</evidence>
<gene>
    <name evidence="2" type="ORF">PCC6912_38430</name>
</gene>
<proteinExistence type="predicted"/>
<feature type="transmembrane region" description="Helical" evidence="1">
    <location>
        <begin position="63"/>
        <end position="82"/>
    </location>
</feature>
<dbReference type="InterPro" id="IPR038770">
    <property type="entry name" value="Na+/solute_symporter_sf"/>
</dbReference>
<reference evidence="2 3" key="1">
    <citation type="journal article" date="2019" name="Genome Biol. Evol.">
        <title>Day and night: Metabolic profiles and evolutionary relationships of six axenic non-marine cyanobacteria.</title>
        <authorList>
            <person name="Will S.E."/>
            <person name="Henke P."/>
            <person name="Boedeker C."/>
            <person name="Huang S."/>
            <person name="Brinkmann H."/>
            <person name="Rohde M."/>
            <person name="Jarek M."/>
            <person name="Friedl T."/>
            <person name="Seufert S."/>
            <person name="Schumacher M."/>
            <person name="Overmann J."/>
            <person name="Neumann-Schaal M."/>
            <person name="Petersen J."/>
        </authorList>
    </citation>
    <scope>NUCLEOTIDE SEQUENCE [LARGE SCALE GENOMIC DNA]</scope>
    <source>
        <strain evidence="2 3">PCC 6912</strain>
    </source>
</reference>
<dbReference type="Proteomes" id="UP000268857">
    <property type="component" value="Unassembled WGS sequence"/>
</dbReference>
<dbReference type="Gene3D" id="1.20.1530.20">
    <property type="match status" value="1"/>
</dbReference>